<proteinExistence type="predicted"/>
<dbReference type="SUPFAM" id="SSF47769">
    <property type="entry name" value="SAM/Pointed domain"/>
    <property type="match status" value="3"/>
</dbReference>
<dbReference type="GO" id="GO:0048786">
    <property type="term" value="C:presynaptic active zone"/>
    <property type="evidence" value="ECO:0007669"/>
    <property type="project" value="TreeGrafter"/>
</dbReference>
<evidence type="ECO:0000313" key="8">
    <source>
        <dbReference type="Proteomes" id="UP000092445"/>
    </source>
</evidence>
<dbReference type="GO" id="GO:0005829">
    <property type="term" value="C:cytosol"/>
    <property type="evidence" value="ECO:0007669"/>
    <property type="project" value="UniProtKB-ARBA"/>
</dbReference>
<feature type="region of interest" description="Disordered" evidence="5">
    <location>
        <begin position="272"/>
        <end position="291"/>
    </location>
</feature>
<evidence type="ECO:0000313" key="7">
    <source>
        <dbReference type="EnsemblMetazoa" id="GPAI023116-PA"/>
    </source>
</evidence>
<dbReference type="PANTHER" id="PTHR12587:SF14">
    <property type="entry name" value="AT31531P"/>
    <property type="match status" value="1"/>
</dbReference>
<name>A0A1A9ZRV7_GLOPL</name>
<dbReference type="FunFam" id="1.10.150.50:FF:000007">
    <property type="entry name" value="Liprin-beta-1 isoform 1"/>
    <property type="match status" value="1"/>
</dbReference>
<keyword evidence="2" id="KW-0677">Repeat</keyword>
<dbReference type="Gene3D" id="1.10.150.50">
    <property type="entry name" value="Transcription Factor, Ets-1"/>
    <property type="match status" value="3"/>
</dbReference>
<evidence type="ECO:0000256" key="1">
    <source>
        <dbReference type="ARBA" id="ARBA00022553"/>
    </source>
</evidence>
<keyword evidence="3 4" id="KW-0175">Coiled coil</keyword>
<dbReference type="STRING" id="7398.A0A1A9ZRV7"/>
<evidence type="ECO:0000256" key="4">
    <source>
        <dbReference type="SAM" id="Coils"/>
    </source>
</evidence>
<dbReference type="InterPro" id="IPR058914">
    <property type="entry name" value="LIPB1/2_CC"/>
</dbReference>
<keyword evidence="8" id="KW-1185">Reference proteome</keyword>
<feature type="domain" description="SAM" evidence="6">
    <location>
        <begin position="502"/>
        <end position="560"/>
    </location>
</feature>
<evidence type="ECO:0000256" key="3">
    <source>
        <dbReference type="ARBA" id="ARBA00023054"/>
    </source>
</evidence>
<dbReference type="InterPro" id="IPR037618">
    <property type="entry name" value="LIPB1/2_SAM_2nd"/>
</dbReference>
<dbReference type="CDD" id="cd09566">
    <property type="entry name" value="SAM_liprin-beta1_2_repeat2"/>
    <property type="match status" value="1"/>
</dbReference>
<dbReference type="Proteomes" id="UP000092445">
    <property type="component" value="Unassembled WGS sequence"/>
</dbReference>
<dbReference type="Pfam" id="PF26022">
    <property type="entry name" value="CC_Liprin_beta"/>
    <property type="match status" value="1"/>
</dbReference>
<sequence length="767" mass="85400">MESKETAEASKMLEAALQQMDGIISGATSNSNVIGVGGGGGGGGSGGGGVCITTSAQAMQSSVTATSGIGSHALSERNLISANNVLSTAKTLALALEQVGLSAPAPDVATATIINDWLEQHMPRQDADERLRRLQRDKESLALQYQMVADEVCEQADKIIELEGLLAEKTQQLSVKEELLQRQICTRSELETQKLQLMTALSELKLHRAALERENLTLKNFENLSNSEDLLKRLQAYGSMGNLPQLNYISQPNKPKTPPTLLRHQIHPQFHSLPRSHCTKSDKTKLPWNSQNHNNHNRFLDDGGNKQRNVAFASNEKILIEDVTVVHNSNAGNDVMYGSFISQINSTPSPNLRERSAKSIRNILGKLRRSNSGNLELPTLEQAEPEFRRGDRARATAGGRIEWSGHSSQASTNSKSCLEWTAQEVGNWLCDLGFRCYEEDCRKWLKNNTTNFFMASSGDLEKELNIKLPLHRKKILLAIDELTGKETDLLALKASQLDIGWVLRWLDDIGLPQYKDNFLMAKIDGRLLHRLTMEDLLQLNVSSCLHIASLRRAIQCMREMEWNPECLIRRSTKIPKRNSSDTEDKSSDVSDESDTSPEFIALWTAHRVMEWLRVADLSEYAPNLRGAGVHGALMLYEPKFTANLLADLLSIPPSKTLLRRHLATHFKELLGRPIIQEKRNAETLPGYQPLTISAKIKPPKKSQFSLKRRKSTKGLNCASTDKEWSEYVCPMTTSTAQMRATTSNDQCNNKISAKISSNNNSNNTQTI</sequence>
<reference evidence="7" key="2">
    <citation type="submission" date="2020-05" db="UniProtKB">
        <authorList>
            <consortium name="EnsemblMetazoa"/>
        </authorList>
    </citation>
    <scope>IDENTIFICATION</scope>
    <source>
        <strain evidence="7">IAEA</strain>
    </source>
</reference>
<reference evidence="8" key="1">
    <citation type="submission" date="2014-03" db="EMBL/GenBank/DDBJ databases">
        <authorList>
            <person name="Aksoy S."/>
            <person name="Warren W."/>
            <person name="Wilson R.K."/>
        </authorList>
    </citation>
    <scope>NUCLEOTIDE SEQUENCE [LARGE SCALE GENOMIC DNA]</scope>
    <source>
        <strain evidence="8">IAEA</strain>
    </source>
</reference>
<keyword evidence="1" id="KW-0597">Phosphoprotein</keyword>
<feature type="domain" description="SAM" evidence="6">
    <location>
        <begin position="420"/>
        <end position="485"/>
    </location>
</feature>
<dbReference type="InterPro" id="IPR013761">
    <property type="entry name" value="SAM/pointed_sf"/>
</dbReference>
<dbReference type="AlphaFoldDB" id="A0A1A9ZRV7"/>
<dbReference type="InterPro" id="IPR001660">
    <property type="entry name" value="SAM"/>
</dbReference>
<dbReference type="FunFam" id="1.10.150.50:FF:000005">
    <property type="entry name" value="Liprin-beta-1 isoform 1"/>
    <property type="match status" value="1"/>
</dbReference>
<dbReference type="CDD" id="cd09569">
    <property type="entry name" value="SAM_liprin-beta1_2_repeat3"/>
    <property type="match status" value="1"/>
</dbReference>
<dbReference type="GO" id="GO:0007528">
    <property type="term" value="P:neuromuscular junction development"/>
    <property type="evidence" value="ECO:0007669"/>
    <property type="project" value="TreeGrafter"/>
</dbReference>
<dbReference type="SMART" id="SM00454">
    <property type="entry name" value="SAM"/>
    <property type="match status" value="3"/>
</dbReference>
<evidence type="ECO:0000259" key="6">
    <source>
        <dbReference type="PROSITE" id="PS50105"/>
    </source>
</evidence>
<organism evidence="7 8">
    <name type="scientific">Glossina pallidipes</name>
    <name type="common">Tsetse fly</name>
    <dbReference type="NCBI Taxonomy" id="7398"/>
    <lineage>
        <taxon>Eukaryota</taxon>
        <taxon>Metazoa</taxon>
        <taxon>Ecdysozoa</taxon>
        <taxon>Arthropoda</taxon>
        <taxon>Hexapoda</taxon>
        <taxon>Insecta</taxon>
        <taxon>Pterygota</taxon>
        <taxon>Neoptera</taxon>
        <taxon>Endopterygota</taxon>
        <taxon>Diptera</taxon>
        <taxon>Brachycera</taxon>
        <taxon>Muscomorpha</taxon>
        <taxon>Hippoboscoidea</taxon>
        <taxon>Glossinidae</taxon>
        <taxon>Glossina</taxon>
    </lineage>
</organism>
<accession>A0A1A9ZRV7</accession>
<dbReference type="EnsemblMetazoa" id="GPAI023116-RA">
    <property type="protein sequence ID" value="GPAI023116-PA"/>
    <property type="gene ID" value="GPAI023116"/>
</dbReference>
<protein>
    <recommendedName>
        <fullName evidence="6">SAM domain-containing protein</fullName>
    </recommendedName>
</protein>
<dbReference type="Pfam" id="PF00536">
    <property type="entry name" value="SAM_1"/>
    <property type="match status" value="2"/>
</dbReference>
<dbReference type="InterPro" id="IPR029515">
    <property type="entry name" value="Liprin"/>
</dbReference>
<dbReference type="PROSITE" id="PS50105">
    <property type="entry name" value="SAM_DOMAIN"/>
    <property type="match status" value="2"/>
</dbReference>
<dbReference type="VEuPathDB" id="VectorBase:GPAI023116"/>
<evidence type="ECO:0000256" key="2">
    <source>
        <dbReference type="ARBA" id="ARBA00022737"/>
    </source>
</evidence>
<feature type="coiled-coil region" evidence="4">
    <location>
        <begin position="124"/>
        <end position="151"/>
    </location>
</feature>
<dbReference type="InterPro" id="IPR037619">
    <property type="entry name" value="LIPB1/2_SAM_3rd"/>
</dbReference>
<dbReference type="PANTHER" id="PTHR12587">
    <property type="entry name" value="LAR INTERACTING PROTEIN LIP -RELATED PROTEIN"/>
    <property type="match status" value="1"/>
</dbReference>
<dbReference type="Pfam" id="PF07647">
    <property type="entry name" value="SAM_2"/>
    <property type="match status" value="1"/>
</dbReference>
<evidence type="ECO:0000256" key="5">
    <source>
        <dbReference type="SAM" id="MobiDB-lite"/>
    </source>
</evidence>